<evidence type="ECO:0000259" key="7">
    <source>
        <dbReference type="Pfam" id="PF05065"/>
    </source>
</evidence>
<feature type="domain" description="Phage capsid-like C-terminal" evidence="7">
    <location>
        <begin position="401"/>
        <end position="665"/>
    </location>
</feature>
<dbReference type="RefSeq" id="WP_229836435.1">
    <property type="nucleotide sequence ID" value="NZ_BNCH01000001.1"/>
</dbReference>
<accession>A0ABQ3IQ53</accession>
<protein>
    <recommendedName>
        <fullName evidence="10">Phage major capsid protein</fullName>
    </recommendedName>
</protein>
<dbReference type="SUPFAM" id="SSF56563">
    <property type="entry name" value="Major capsid protein gp5"/>
    <property type="match status" value="1"/>
</dbReference>
<evidence type="ECO:0000256" key="5">
    <source>
        <dbReference type="SAM" id="MobiDB-lite"/>
    </source>
</evidence>
<dbReference type="Pfam" id="PF04586">
    <property type="entry name" value="Peptidase_S78"/>
    <property type="match status" value="1"/>
</dbReference>
<proteinExistence type="predicted"/>
<keyword evidence="4" id="KW-0378">Hydrolase</keyword>
<evidence type="ECO:0000256" key="2">
    <source>
        <dbReference type="ARBA" id="ARBA00022612"/>
    </source>
</evidence>
<keyword evidence="2" id="KW-1188">Viral release from host cell</keyword>
<evidence type="ECO:0000313" key="8">
    <source>
        <dbReference type="EMBL" id="GHE88331.1"/>
    </source>
</evidence>
<keyword evidence="3" id="KW-0645">Protease</keyword>
<evidence type="ECO:0008006" key="10">
    <source>
        <dbReference type="Google" id="ProtNLM"/>
    </source>
</evidence>
<dbReference type="Gene3D" id="3.30.2400.10">
    <property type="entry name" value="Major capsid protein gp5"/>
    <property type="match status" value="1"/>
</dbReference>
<evidence type="ECO:0000256" key="3">
    <source>
        <dbReference type="ARBA" id="ARBA00022670"/>
    </source>
</evidence>
<evidence type="ECO:0000313" key="9">
    <source>
        <dbReference type="Proteomes" id="UP000609802"/>
    </source>
</evidence>
<evidence type="ECO:0000256" key="4">
    <source>
        <dbReference type="ARBA" id="ARBA00022801"/>
    </source>
</evidence>
<dbReference type="EMBL" id="BNCH01000001">
    <property type="protein sequence ID" value="GHE88331.1"/>
    <property type="molecule type" value="Genomic_DNA"/>
</dbReference>
<organism evidence="8 9">
    <name type="scientific">Aliiroseovarius zhejiangensis</name>
    <dbReference type="NCBI Taxonomy" id="1632025"/>
    <lineage>
        <taxon>Bacteria</taxon>
        <taxon>Pseudomonadati</taxon>
        <taxon>Pseudomonadota</taxon>
        <taxon>Alphaproteobacteria</taxon>
        <taxon>Rhodobacterales</taxon>
        <taxon>Paracoccaceae</taxon>
        <taxon>Aliiroseovarius</taxon>
    </lineage>
</organism>
<comment type="caution">
    <text evidence="8">The sequence shown here is derived from an EMBL/GenBank/DDBJ whole genome shotgun (WGS) entry which is preliminary data.</text>
</comment>
<sequence length="669" mass="72639">MKQARDLGLIGAALCRSITPEQINNNREAGPLRRTAQVRNVNKDERTVEVAFSSETPVARWFGDEILDHSSGAMVMDRLDNGAAVLWNHDPDKQIGVVESARIDKDRRGRAVLRFGSGPKADEKWQDVVSGIIRHISVGYFVRDIVIEQREGEPDEVTVTRWEPYEISLVSIPADPSVGVGRAHGNPPEEAPAEPDNTSNQPETNRQEGSDNMKTIITRNSDGALVRAEVDEDGNIVKELEVLQTAKQMRALGGEGATAEQTRAARILELGEQYDAQAEAIKAVRDGTTPEAFSRSLLDVVAARVAQTPAGQSTRDPLTDNAGQIGMSDSEIRRFSFLRAARALLNPSDRTAQRDAEFEFEASAEAQRSMGRNSEGITVPVDVLTRTFNTDTSGTNPGDTGGYLIDTTLATQSFIEMLRNRAVLLSLGTPMAGLIGNVDIPGQTGSGNVFIVGEDEDVGEGSMDVGNVSLTPTTIGVFGRVTRRMLQQSSLDVEMQFRSSLATDLALGIDHYGFYGDGVGNNPLGILNTTGINAVTFGAVQPTYAELIQMETEVDVDNALTDGMRYIGNSKFRGHCKSTQKFSGTNGQPIWEQGNTVNGSDVEITNQFADGDVLFGNMRDVMIGLWGGLDILVDPYTQSLSGTRRIILHQDFDIALRRKESFCLGRDGV</sequence>
<feature type="region of interest" description="Disordered" evidence="5">
    <location>
        <begin position="176"/>
        <end position="214"/>
    </location>
</feature>
<dbReference type="NCBIfam" id="TIGR01554">
    <property type="entry name" value="major_cap_HK97"/>
    <property type="match status" value="1"/>
</dbReference>
<dbReference type="Pfam" id="PF05065">
    <property type="entry name" value="Phage_capsid"/>
    <property type="match status" value="1"/>
</dbReference>
<reference evidence="9" key="1">
    <citation type="journal article" date="2019" name="Int. J. Syst. Evol. Microbiol.">
        <title>The Global Catalogue of Microorganisms (GCM) 10K type strain sequencing project: providing services to taxonomists for standard genome sequencing and annotation.</title>
        <authorList>
            <consortium name="The Broad Institute Genomics Platform"/>
            <consortium name="The Broad Institute Genome Sequencing Center for Infectious Disease"/>
            <person name="Wu L."/>
            <person name="Ma J."/>
        </authorList>
    </citation>
    <scope>NUCLEOTIDE SEQUENCE [LARGE SCALE GENOMIC DNA]</scope>
    <source>
        <strain evidence="9">KCTC 42443</strain>
    </source>
</reference>
<feature type="domain" description="Prohead serine protease" evidence="6">
    <location>
        <begin position="80"/>
        <end position="176"/>
    </location>
</feature>
<keyword evidence="9" id="KW-1185">Reference proteome</keyword>
<dbReference type="InterPro" id="IPR054612">
    <property type="entry name" value="Phage_capsid-like_C"/>
</dbReference>
<evidence type="ECO:0000256" key="1">
    <source>
        <dbReference type="ARBA" id="ARBA00004328"/>
    </source>
</evidence>
<dbReference type="Proteomes" id="UP000609802">
    <property type="component" value="Unassembled WGS sequence"/>
</dbReference>
<evidence type="ECO:0000259" key="6">
    <source>
        <dbReference type="Pfam" id="PF04586"/>
    </source>
</evidence>
<name>A0ABQ3IQ53_9RHOB</name>
<gene>
    <name evidence="8" type="ORF">GCM10016455_05580</name>
</gene>
<dbReference type="InterPro" id="IPR054613">
    <property type="entry name" value="Peptidase_S78_dom"/>
</dbReference>
<comment type="subcellular location">
    <subcellularLocation>
        <location evidence="1">Virion</location>
    </subcellularLocation>
</comment>
<dbReference type="InterPro" id="IPR024455">
    <property type="entry name" value="Phage_capsid"/>
</dbReference>